<protein>
    <recommendedName>
        <fullName evidence="4">Transposase</fullName>
    </recommendedName>
</protein>
<dbReference type="RefSeq" id="WP_369594304.1">
    <property type="nucleotide sequence ID" value="NZ_CP045835.1"/>
</dbReference>
<feature type="compositionally biased region" description="Basic and acidic residues" evidence="1">
    <location>
        <begin position="21"/>
        <end position="36"/>
    </location>
</feature>
<evidence type="ECO:0008006" key="4">
    <source>
        <dbReference type="Google" id="ProtNLM"/>
    </source>
</evidence>
<name>A0ABX6D4B7_9BACI</name>
<evidence type="ECO:0000313" key="3">
    <source>
        <dbReference type="Proteomes" id="UP000373269"/>
    </source>
</evidence>
<evidence type="ECO:0000313" key="2">
    <source>
        <dbReference type="EMBL" id="QGG49608.1"/>
    </source>
</evidence>
<gene>
    <name evidence="2" type="ORF">GDS87_01035</name>
</gene>
<proteinExistence type="predicted"/>
<evidence type="ECO:0000256" key="1">
    <source>
        <dbReference type="SAM" id="MobiDB-lite"/>
    </source>
</evidence>
<sequence>MIQIVMTEGFLHDEHLAIDATHFESRDAAPTEKKEPAPPQKRGQKSKEERDAWLTKQAEVKANQSTYEKEIKDQLDTPLEALWQDAPIASKRTVTAKIRFGLALKASRCDNRESIYHWMPHDICQFVG</sequence>
<feature type="region of interest" description="Disordered" evidence="1">
    <location>
        <begin position="21"/>
        <end position="51"/>
    </location>
</feature>
<dbReference type="Proteomes" id="UP000373269">
    <property type="component" value="Chromosome"/>
</dbReference>
<dbReference type="EMBL" id="CP045835">
    <property type="protein sequence ID" value="QGG49608.1"/>
    <property type="molecule type" value="Genomic_DNA"/>
</dbReference>
<organism evidence="2 3">
    <name type="scientific">Lysinibacillus pakistanensis</name>
    <dbReference type="NCBI Taxonomy" id="759811"/>
    <lineage>
        <taxon>Bacteria</taxon>
        <taxon>Bacillati</taxon>
        <taxon>Bacillota</taxon>
        <taxon>Bacilli</taxon>
        <taxon>Bacillales</taxon>
        <taxon>Bacillaceae</taxon>
        <taxon>Lysinibacillus</taxon>
    </lineage>
</organism>
<keyword evidence="3" id="KW-1185">Reference proteome</keyword>
<reference evidence="2 3" key="1">
    <citation type="submission" date="2019-11" db="EMBL/GenBank/DDBJ databases">
        <title>Whole Genome Sequencing and Comparative Genomic Analyses of Lysinibacillus pakistanensis LZH-9, a Halotolerant Strain with Excellent COD Removal Capability.</title>
        <authorList>
            <person name="Zhou H."/>
        </authorList>
    </citation>
    <scope>NUCLEOTIDE SEQUENCE [LARGE SCALE GENOMIC DNA]</scope>
    <source>
        <strain evidence="2 3">LZH-9</strain>
    </source>
</reference>
<accession>A0ABX6D4B7</accession>